<organism evidence="1 2">
    <name type="scientific">Nocardia cyriacigeorgica</name>
    <dbReference type="NCBI Taxonomy" id="135487"/>
    <lineage>
        <taxon>Bacteria</taxon>
        <taxon>Bacillati</taxon>
        <taxon>Actinomycetota</taxon>
        <taxon>Actinomycetes</taxon>
        <taxon>Mycobacteriales</taxon>
        <taxon>Nocardiaceae</taxon>
        <taxon>Nocardia</taxon>
    </lineage>
</organism>
<protein>
    <submittedName>
        <fullName evidence="1">Uncharacterized protein</fullName>
    </submittedName>
</protein>
<proteinExistence type="predicted"/>
<name>A0A4V6IBL7_9NOCA</name>
<dbReference type="AlphaFoldDB" id="A0A4V6IBL7"/>
<evidence type="ECO:0000313" key="2">
    <source>
        <dbReference type="Proteomes" id="UP000290439"/>
    </source>
</evidence>
<reference evidence="1 2" key="1">
    <citation type="submission" date="2019-02" db="EMBL/GenBank/DDBJ databases">
        <authorList>
            <consortium name="Pathogen Informatics"/>
        </authorList>
    </citation>
    <scope>NUCLEOTIDE SEQUENCE [LARGE SCALE GENOMIC DNA]</scope>
    <source>
        <strain evidence="1 2">3012STDY6756504</strain>
    </source>
</reference>
<gene>
    <name evidence="1" type="ORF">NCTC10797_00082</name>
</gene>
<dbReference type="Proteomes" id="UP000290439">
    <property type="component" value="Chromosome"/>
</dbReference>
<sequence>MHNASGGGRAEFFFITIRWARESSKGEPGKWAGLAWFAWSDLPDAMIVDCCVALGPSESGHLYSEYGW</sequence>
<dbReference type="EMBL" id="LR215973">
    <property type="protein sequence ID" value="VFA96333.1"/>
    <property type="molecule type" value="Genomic_DNA"/>
</dbReference>
<dbReference type="RefSeq" id="WP_130915533.1">
    <property type="nucleotide sequence ID" value="NZ_LR215973.1"/>
</dbReference>
<accession>A0A4V6IBL7</accession>
<evidence type="ECO:0000313" key="1">
    <source>
        <dbReference type="EMBL" id="VFA96333.1"/>
    </source>
</evidence>